<dbReference type="PANTHER" id="PTHR10985">
    <property type="entry name" value="BASIC HELIX-LOOP-HELIX TRANSCRIPTION FACTOR, HES-RELATED"/>
    <property type="match status" value="1"/>
</dbReference>
<protein>
    <submittedName>
        <fullName evidence="9">Hairy enhancer of split 4</fullName>
    </submittedName>
</protein>
<evidence type="ECO:0000259" key="7">
    <source>
        <dbReference type="PROSITE" id="PS50888"/>
    </source>
</evidence>
<gene>
    <name evidence="9" type="primary">Hes4</name>
</gene>
<organism evidence="9">
    <name type="scientific">Platynereis dumerilii</name>
    <name type="common">Dumeril's clam worm</name>
    <dbReference type="NCBI Taxonomy" id="6359"/>
    <lineage>
        <taxon>Eukaryota</taxon>
        <taxon>Metazoa</taxon>
        <taxon>Spiralia</taxon>
        <taxon>Lophotrochozoa</taxon>
        <taxon>Annelida</taxon>
        <taxon>Polychaeta</taxon>
        <taxon>Errantia</taxon>
        <taxon>Phyllodocida</taxon>
        <taxon>Nereididae</taxon>
        <taxon>Platynereis</taxon>
    </lineage>
</organism>
<dbReference type="FunFam" id="4.10.280.10:FF:000009">
    <property type="entry name" value="Transcription factor HES-1"/>
    <property type="match status" value="1"/>
</dbReference>
<dbReference type="Gene3D" id="4.10.280.10">
    <property type="entry name" value="Helix-loop-helix DNA-binding domain"/>
    <property type="match status" value="1"/>
</dbReference>
<dbReference type="PROSITE" id="PS50888">
    <property type="entry name" value="BHLH"/>
    <property type="match status" value="1"/>
</dbReference>
<keyword evidence="4" id="KW-0804">Transcription</keyword>
<dbReference type="InterPro" id="IPR011598">
    <property type="entry name" value="bHLH_dom"/>
</dbReference>
<feature type="domain" description="BHLH" evidence="7">
    <location>
        <begin position="16"/>
        <end position="73"/>
    </location>
</feature>
<dbReference type="Pfam" id="PF07527">
    <property type="entry name" value="Hairy_orange"/>
    <property type="match status" value="1"/>
</dbReference>
<comment type="subcellular location">
    <subcellularLocation>
        <location evidence="1">Nucleus</location>
    </subcellularLocation>
</comment>
<dbReference type="GO" id="GO:0005634">
    <property type="term" value="C:nucleus"/>
    <property type="evidence" value="ECO:0007669"/>
    <property type="project" value="UniProtKB-SubCell"/>
</dbReference>
<proteinExistence type="evidence at transcript level"/>
<name>S5UFA5_PLADU</name>
<evidence type="ECO:0000256" key="3">
    <source>
        <dbReference type="ARBA" id="ARBA00023125"/>
    </source>
</evidence>
<feature type="compositionally biased region" description="Low complexity" evidence="6">
    <location>
        <begin position="250"/>
        <end position="266"/>
    </location>
</feature>
<evidence type="ECO:0000256" key="5">
    <source>
        <dbReference type="ARBA" id="ARBA00023242"/>
    </source>
</evidence>
<dbReference type="InterPro" id="IPR050370">
    <property type="entry name" value="HES_HEY"/>
</dbReference>
<dbReference type="GO" id="GO:0006355">
    <property type="term" value="P:regulation of DNA-templated transcription"/>
    <property type="evidence" value="ECO:0007669"/>
    <property type="project" value="InterPro"/>
</dbReference>
<dbReference type="Pfam" id="PF00010">
    <property type="entry name" value="HLH"/>
    <property type="match status" value="1"/>
</dbReference>
<dbReference type="Gene3D" id="6.10.250.980">
    <property type="match status" value="1"/>
</dbReference>
<dbReference type="GO" id="GO:0003677">
    <property type="term" value="F:DNA binding"/>
    <property type="evidence" value="ECO:0007669"/>
    <property type="project" value="UniProtKB-KW"/>
</dbReference>
<dbReference type="SUPFAM" id="SSF47459">
    <property type="entry name" value="HLH, helix-loop-helix DNA-binding domain"/>
    <property type="match status" value="1"/>
</dbReference>
<dbReference type="InterPro" id="IPR003650">
    <property type="entry name" value="Orange_dom"/>
</dbReference>
<evidence type="ECO:0000256" key="1">
    <source>
        <dbReference type="ARBA" id="ARBA00004123"/>
    </source>
</evidence>
<evidence type="ECO:0000256" key="6">
    <source>
        <dbReference type="SAM" id="MobiDB-lite"/>
    </source>
</evidence>
<sequence>MATDIECSNAGLAKNLKRSNKPLMERRRRCRINASLNQLKTLVLDAMNKDTSQYSKLEKADILEMTVRHLRSMQRQQLSAAATSDTSVVGKFQAGFSECAGEVSRYLSTVDGISPDIRVRLLDHLGNSVSRVISQNSQNTPEVATFQQKPVQHQQQQLHVQIPYATQANSLPGGYVQTGPVQGSNQLSYQTQSNVNNNIRYVGSFQVVQNAQINSEIPTAYVMATPTGLNNYNNGFGQIRVLSSPVYMNSSGSTGSSPSPQSSIGSRTPSPPIYSDPESPVNLVKPQALVAPHAAHSITTEKVWRPW</sequence>
<dbReference type="GO" id="GO:0046983">
    <property type="term" value="F:protein dimerization activity"/>
    <property type="evidence" value="ECO:0007669"/>
    <property type="project" value="InterPro"/>
</dbReference>
<dbReference type="SMART" id="SM00511">
    <property type="entry name" value="ORANGE"/>
    <property type="match status" value="1"/>
</dbReference>
<accession>S5UFA5</accession>
<dbReference type="CDD" id="cd11459">
    <property type="entry name" value="bHLH-O_HES1_4"/>
    <property type="match status" value="1"/>
</dbReference>
<reference evidence="9" key="1">
    <citation type="submission" date="2013-05" db="EMBL/GenBank/DDBJ databases">
        <title>Evolution of a prolific family: the HES/Hey genes of the annelid Platynereis.</title>
        <authorList>
            <person name="Balavoine G."/>
            <person name="Gazave E."/>
        </authorList>
    </citation>
    <scope>NUCLEOTIDE SEQUENCE</scope>
</reference>
<keyword evidence="2" id="KW-0805">Transcription regulation</keyword>
<evidence type="ECO:0000313" key="9">
    <source>
        <dbReference type="EMBL" id="AGS55438.1"/>
    </source>
</evidence>
<dbReference type="AlphaFoldDB" id="S5UFA5"/>
<feature type="region of interest" description="Disordered" evidence="6">
    <location>
        <begin position="249"/>
        <end position="280"/>
    </location>
</feature>
<dbReference type="SUPFAM" id="SSF158457">
    <property type="entry name" value="Orange domain-like"/>
    <property type="match status" value="1"/>
</dbReference>
<dbReference type="SMART" id="SM00353">
    <property type="entry name" value="HLH"/>
    <property type="match status" value="1"/>
</dbReference>
<dbReference type="EMBL" id="KC999042">
    <property type="protein sequence ID" value="AGS55438.1"/>
    <property type="molecule type" value="mRNA"/>
</dbReference>
<keyword evidence="3" id="KW-0238">DNA-binding</keyword>
<evidence type="ECO:0000259" key="8">
    <source>
        <dbReference type="PROSITE" id="PS51054"/>
    </source>
</evidence>
<feature type="domain" description="Orange" evidence="8">
    <location>
        <begin position="92"/>
        <end position="125"/>
    </location>
</feature>
<dbReference type="InterPro" id="IPR036638">
    <property type="entry name" value="HLH_DNA-bd_sf"/>
</dbReference>
<evidence type="ECO:0000256" key="2">
    <source>
        <dbReference type="ARBA" id="ARBA00023015"/>
    </source>
</evidence>
<dbReference type="PROSITE" id="PS51054">
    <property type="entry name" value="ORANGE"/>
    <property type="match status" value="1"/>
</dbReference>
<evidence type="ECO:0000256" key="4">
    <source>
        <dbReference type="ARBA" id="ARBA00023163"/>
    </source>
</evidence>
<keyword evidence="5" id="KW-0539">Nucleus</keyword>